<feature type="region of interest" description="Disordered" evidence="1">
    <location>
        <begin position="68"/>
        <end position="93"/>
    </location>
</feature>
<organism evidence="3 4">
    <name type="scientific">Eubacterium limosum</name>
    <dbReference type="NCBI Taxonomy" id="1736"/>
    <lineage>
        <taxon>Bacteria</taxon>
        <taxon>Bacillati</taxon>
        <taxon>Bacillota</taxon>
        <taxon>Clostridia</taxon>
        <taxon>Eubacteriales</taxon>
        <taxon>Eubacteriaceae</taxon>
        <taxon>Eubacterium</taxon>
    </lineage>
</organism>
<dbReference type="InterPro" id="IPR057561">
    <property type="entry name" value="NADase_transloc"/>
</dbReference>
<accession>A0AAC9QWY3</accession>
<proteinExistence type="predicted"/>
<feature type="domain" description="NAD glycohydrolase translocation F5/8 type C" evidence="2">
    <location>
        <begin position="122"/>
        <end position="261"/>
    </location>
</feature>
<evidence type="ECO:0000259" key="2">
    <source>
        <dbReference type="Pfam" id="PF25302"/>
    </source>
</evidence>
<evidence type="ECO:0000256" key="1">
    <source>
        <dbReference type="SAM" id="MobiDB-lite"/>
    </source>
</evidence>
<dbReference type="EMBL" id="CP019962">
    <property type="protein sequence ID" value="ARD67237.1"/>
    <property type="molecule type" value="Genomic_DNA"/>
</dbReference>
<protein>
    <recommendedName>
        <fullName evidence="2">NAD glycohydrolase translocation F5/8 type C domain-containing protein</fullName>
    </recommendedName>
</protein>
<name>A0AAC9QWY3_EUBLI</name>
<dbReference type="KEGG" id="elim:B2M23_17595"/>
<dbReference type="AlphaFoldDB" id="A0AAC9QWY3"/>
<reference evidence="4" key="1">
    <citation type="journal article" date="2017" name="Sci. Rep.">
        <title>Determination of the Genome and Primary Transcriptome of Syngas Fermenting Eubacterium limosum ATCC 8486.</title>
        <authorList>
            <person name="Song Y."/>
            <person name="Shin J."/>
            <person name="Jeong Y."/>
            <person name="Jin S."/>
            <person name="Lee J.K."/>
            <person name="Kim D.R."/>
            <person name="Kim S.C."/>
            <person name="Cho S."/>
            <person name="Cho B.K."/>
        </authorList>
    </citation>
    <scope>NUCLEOTIDE SEQUENCE [LARGE SCALE GENOMIC DNA]</scope>
    <source>
        <strain evidence="4">ATCC 8486</strain>
    </source>
</reference>
<evidence type="ECO:0000313" key="4">
    <source>
        <dbReference type="Proteomes" id="UP000192391"/>
    </source>
</evidence>
<evidence type="ECO:0000313" key="3">
    <source>
        <dbReference type="EMBL" id="ARD67237.1"/>
    </source>
</evidence>
<gene>
    <name evidence="3" type="ORF">B2M23_17595</name>
</gene>
<dbReference type="Pfam" id="PF25302">
    <property type="entry name" value="NADase_transloc"/>
    <property type="match status" value="1"/>
</dbReference>
<dbReference type="NCBIfam" id="NF047619">
    <property type="entry name" value="NADase_discoid"/>
    <property type="match status" value="1"/>
</dbReference>
<feature type="compositionally biased region" description="Low complexity" evidence="1">
    <location>
        <begin position="76"/>
        <end position="87"/>
    </location>
</feature>
<sequence length="265" mass="28461">MKTGKNEHGAKVCRAHFSVARSMKRCYDEKRKSFESEESEVKRLTATALILAACLCFSGCVNIYTDGGKGKEKGETPAPAATAEPTADTSKIDTGSAKAYEDYGILRAASGGENIPRTQDYQISASSTKPPMAGISYGAENLKDNSLDTAWVEGASGSGVGERLLITPAHSMEMKGFLIRNGYCKNDKAFAENGRVRLLKVHLYDGSPLCTLQLENDRGAQYFALPEVVTVHGGDTLGFTIEDTYSGPEDGEYDTALSEIALLGF</sequence>
<dbReference type="Proteomes" id="UP000192391">
    <property type="component" value="Chromosome"/>
</dbReference>